<evidence type="ECO:0000313" key="2">
    <source>
        <dbReference type="EMBL" id="CAJ1938966.1"/>
    </source>
</evidence>
<keyword evidence="3" id="KW-1185">Reference proteome</keyword>
<evidence type="ECO:0008006" key="4">
    <source>
        <dbReference type="Google" id="ProtNLM"/>
    </source>
</evidence>
<sequence>MKIGNSIASLALLMAYVVPSIAYSSNHNNNNNNSIRGPSNPEVSRRNLLAKAGATAMLLGGLGSNSRLALAEDVVVAAEEDTLTPLYFGVGCFWHIQHEFIDGERSILGRNDHQLTSAAGYAGGKSTDKEGRVCYHNFQGVADYGKLGHGEVVGMTIPQSKIKDFSALYFSLYNPRTKDRVDPGDKGGEYRSLLGLPGGTSHASYPLVEAEATKAGFKLVEGKGNDPDTLGKQIVYVYDTKKTTDSNPHYHRIGCVGMNSKLD</sequence>
<comment type="caution">
    <text evidence="2">The sequence shown here is derived from an EMBL/GenBank/DDBJ whole genome shotgun (WGS) entry which is preliminary data.</text>
</comment>
<reference evidence="2" key="1">
    <citation type="submission" date="2023-08" db="EMBL/GenBank/DDBJ databases">
        <authorList>
            <person name="Audoor S."/>
            <person name="Bilcke G."/>
        </authorList>
    </citation>
    <scope>NUCLEOTIDE SEQUENCE</scope>
</reference>
<protein>
    <recommendedName>
        <fullName evidence="4">Peptide-methionine (S)-S-oxide reductase</fullName>
    </recommendedName>
</protein>
<proteinExistence type="predicted"/>
<keyword evidence="1" id="KW-0732">Signal</keyword>
<dbReference type="InterPro" id="IPR036509">
    <property type="entry name" value="Met_Sox_Rdtase_MsrA_sf"/>
</dbReference>
<dbReference type="Proteomes" id="UP001295423">
    <property type="component" value="Unassembled WGS sequence"/>
</dbReference>
<evidence type="ECO:0000256" key="1">
    <source>
        <dbReference type="SAM" id="SignalP"/>
    </source>
</evidence>
<feature type="signal peptide" evidence="1">
    <location>
        <begin position="1"/>
        <end position="22"/>
    </location>
</feature>
<dbReference type="SUPFAM" id="SSF55068">
    <property type="entry name" value="Peptide methionine sulfoxide reductase"/>
    <property type="match status" value="1"/>
</dbReference>
<feature type="chain" id="PRO_5042034359" description="Peptide-methionine (S)-S-oxide reductase" evidence="1">
    <location>
        <begin position="23"/>
        <end position="263"/>
    </location>
</feature>
<gene>
    <name evidence="2" type="ORF">CYCCA115_LOCUS6357</name>
</gene>
<dbReference type="Gene3D" id="3.30.1060.10">
    <property type="entry name" value="Peptide methionine sulphoxide reductase MsrA"/>
    <property type="match status" value="1"/>
</dbReference>
<evidence type="ECO:0000313" key="3">
    <source>
        <dbReference type="Proteomes" id="UP001295423"/>
    </source>
</evidence>
<name>A0AAD2CLV1_9STRA</name>
<accession>A0AAD2CLV1</accession>
<organism evidence="2 3">
    <name type="scientific">Cylindrotheca closterium</name>
    <dbReference type="NCBI Taxonomy" id="2856"/>
    <lineage>
        <taxon>Eukaryota</taxon>
        <taxon>Sar</taxon>
        <taxon>Stramenopiles</taxon>
        <taxon>Ochrophyta</taxon>
        <taxon>Bacillariophyta</taxon>
        <taxon>Bacillariophyceae</taxon>
        <taxon>Bacillariophycidae</taxon>
        <taxon>Bacillariales</taxon>
        <taxon>Bacillariaceae</taxon>
        <taxon>Cylindrotheca</taxon>
    </lineage>
</organism>
<dbReference type="GO" id="GO:0008113">
    <property type="term" value="F:peptide-methionine (S)-S-oxide reductase activity"/>
    <property type="evidence" value="ECO:0007669"/>
    <property type="project" value="InterPro"/>
</dbReference>
<dbReference type="EMBL" id="CAKOGP040000779">
    <property type="protein sequence ID" value="CAJ1938966.1"/>
    <property type="molecule type" value="Genomic_DNA"/>
</dbReference>
<dbReference type="AlphaFoldDB" id="A0AAD2CLV1"/>